<dbReference type="Proteomes" id="UP000251960">
    <property type="component" value="Chromosome 5"/>
</dbReference>
<dbReference type="PANTHER" id="PTHR35126:SF1">
    <property type="entry name" value="DUF3067 DOMAIN-CONTAINING PROTEIN"/>
    <property type="match status" value="1"/>
</dbReference>
<protein>
    <submittedName>
        <fullName evidence="2">Protein BRICK1</fullName>
    </submittedName>
</protein>
<proteinExistence type="predicted"/>
<dbReference type="Pfam" id="PF11267">
    <property type="entry name" value="DUF3067"/>
    <property type="match status" value="1"/>
</dbReference>
<reference evidence="2" key="1">
    <citation type="journal article" date="2018" name="Nat. Genet.">
        <title>Extensive intraspecific gene order and gene structural variations between Mo17 and other maize genomes.</title>
        <authorList>
            <person name="Sun S."/>
            <person name="Zhou Y."/>
            <person name="Chen J."/>
            <person name="Shi J."/>
            <person name="Zhao H."/>
            <person name="Zhao H."/>
            <person name="Song W."/>
            <person name="Zhang M."/>
            <person name="Cui Y."/>
            <person name="Dong X."/>
            <person name="Liu H."/>
            <person name="Ma X."/>
            <person name="Jiao Y."/>
            <person name="Wang B."/>
            <person name="Wei X."/>
            <person name="Stein J.C."/>
            <person name="Glaubitz J.C."/>
            <person name="Lu F."/>
            <person name="Yu G."/>
            <person name="Liang C."/>
            <person name="Fengler K."/>
            <person name="Li B."/>
            <person name="Rafalski A."/>
            <person name="Schnable P.S."/>
            <person name="Ware D.H."/>
            <person name="Buckler E.S."/>
            <person name="Lai J."/>
        </authorList>
    </citation>
    <scope>NUCLEOTIDE SEQUENCE [LARGE SCALE GENOMIC DNA]</scope>
    <source>
        <tissue evidence="2">Seedling</tissue>
    </source>
</reference>
<organism evidence="2">
    <name type="scientific">Zea mays</name>
    <name type="common">Maize</name>
    <dbReference type="NCBI Taxonomy" id="4577"/>
    <lineage>
        <taxon>Eukaryota</taxon>
        <taxon>Viridiplantae</taxon>
        <taxon>Streptophyta</taxon>
        <taxon>Embryophyta</taxon>
        <taxon>Tracheophyta</taxon>
        <taxon>Spermatophyta</taxon>
        <taxon>Magnoliopsida</taxon>
        <taxon>Liliopsida</taxon>
        <taxon>Poales</taxon>
        <taxon>Poaceae</taxon>
        <taxon>PACMAD clade</taxon>
        <taxon>Panicoideae</taxon>
        <taxon>Andropogonodae</taxon>
        <taxon>Andropogoneae</taxon>
        <taxon>Tripsacinae</taxon>
        <taxon>Zea</taxon>
    </lineage>
</organism>
<dbReference type="ExpressionAtlas" id="A0A3L6EKU5">
    <property type="expression patterns" value="baseline and differential"/>
</dbReference>
<dbReference type="InterPro" id="IPR021420">
    <property type="entry name" value="DUF3067"/>
</dbReference>
<feature type="region of interest" description="Disordered" evidence="1">
    <location>
        <begin position="93"/>
        <end position="158"/>
    </location>
</feature>
<name>A0A3L6EKU5_MAIZE</name>
<sequence>MGRGGGMGNPVNVGIAVQADWENREFISNISLNVRRLFDFLLRFDNERGGGTAPCQMMNSQKLQLPVQDLMSLRGRSFIISKVMMHQCTAAASSSSSPAPAARGLQVAAHPSSSRRRRPRGLVAAAGSDDDECASAGGESESSSSGGKDDGGGGLSREDLERLVGSDEDAKFNGLDLANLIRKKYGRSYDVTLIKKRSFPLSEEEYLLRLDDVANTLKCWGAVAHVRNTLEKLKERPRIGKAVSIFIDMDQTGGRSNEWIYK</sequence>
<dbReference type="AlphaFoldDB" id="A0A3L6EKU5"/>
<accession>A0A3L6EKU5</accession>
<dbReference type="PANTHER" id="PTHR35126">
    <property type="entry name" value="SLR0598 PROTEIN"/>
    <property type="match status" value="1"/>
</dbReference>
<comment type="caution">
    <text evidence="2">The sequence shown here is derived from an EMBL/GenBank/DDBJ whole genome shotgun (WGS) entry which is preliminary data.</text>
</comment>
<dbReference type="Gene3D" id="3.30.428.40">
    <property type="entry name" value="Protein of unknown function DUF3067"/>
    <property type="match status" value="1"/>
</dbReference>
<evidence type="ECO:0000256" key="1">
    <source>
        <dbReference type="SAM" id="MobiDB-lite"/>
    </source>
</evidence>
<dbReference type="EMBL" id="NCVQ01000006">
    <property type="protein sequence ID" value="PWZ21636.1"/>
    <property type="molecule type" value="Genomic_DNA"/>
</dbReference>
<feature type="compositionally biased region" description="Basic and acidic residues" evidence="1">
    <location>
        <begin position="147"/>
        <end position="158"/>
    </location>
</feature>
<feature type="compositionally biased region" description="Low complexity" evidence="1">
    <location>
        <begin position="134"/>
        <end position="146"/>
    </location>
</feature>
<gene>
    <name evidence="2" type="primary">BRK1</name>
    <name evidence="2" type="ORF">Zm00014a_008977</name>
</gene>
<dbReference type="Gene3D" id="1.20.5.110">
    <property type="match status" value="1"/>
</dbReference>
<evidence type="ECO:0000313" key="2">
    <source>
        <dbReference type="EMBL" id="PWZ21636.1"/>
    </source>
</evidence>
<feature type="compositionally biased region" description="Low complexity" evidence="1">
    <location>
        <begin position="93"/>
        <end position="102"/>
    </location>
</feature>